<accession>Q6K2I0</accession>
<dbReference type="EMBL" id="AP005508">
    <property type="protein sequence ID" value="BAD23309.1"/>
    <property type="molecule type" value="Genomic_DNA"/>
</dbReference>
<protein>
    <submittedName>
        <fullName evidence="2">Uncharacterized protein</fullName>
    </submittedName>
</protein>
<proteinExistence type="predicted"/>
<reference evidence="3" key="4">
    <citation type="journal article" date="2008" name="Nucleic Acids Res.">
        <title>The rice annotation project database (RAP-DB): 2008 update.</title>
        <authorList>
            <consortium name="The rice annotation project (RAP)"/>
        </authorList>
    </citation>
    <scope>GENOME REANNOTATION</scope>
    <source>
        <strain evidence="3">cv. Nipponbare</strain>
    </source>
</reference>
<reference evidence="3" key="3">
    <citation type="journal article" date="2005" name="Nature">
        <title>The map-based sequence of the rice genome.</title>
        <authorList>
            <consortium name="International rice genome sequencing project (IRGSP)"/>
            <person name="Matsumoto T."/>
            <person name="Wu J."/>
            <person name="Kanamori H."/>
            <person name="Katayose Y."/>
            <person name="Fujisawa M."/>
            <person name="Namiki N."/>
            <person name="Mizuno H."/>
            <person name="Yamamoto K."/>
            <person name="Antonio B.A."/>
            <person name="Baba T."/>
            <person name="Sakata K."/>
            <person name="Nagamura Y."/>
            <person name="Aoki H."/>
            <person name="Arikawa K."/>
            <person name="Arita K."/>
            <person name="Bito T."/>
            <person name="Chiden Y."/>
            <person name="Fujitsuka N."/>
            <person name="Fukunaka R."/>
            <person name="Hamada M."/>
            <person name="Harada C."/>
            <person name="Hayashi A."/>
            <person name="Hijishita S."/>
            <person name="Honda M."/>
            <person name="Hosokawa S."/>
            <person name="Ichikawa Y."/>
            <person name="Idonuma A."/>
            <person name="Iijima M."/>
            <person name="Ikeda M."/>
            <person name="Ikeno M."/>
            <person name="Ito K."/>
            <person name="Ito S."/>
            <person name="Ito T."/>
            <person name="Ito Y."/>
            <person name="Ito Y."/>
            <person name="Iwabuchi A."/>
            <person name="Kamiya K."/>
            <person name="Karasawa W."/>
            <person name="Kurita K."/>
            <person name="Katagiri S."/>
            <person name="Kikuta A."/>
            <person name="Kobayashi H."/>
            <person name="Kobayashi N."/>
            <person name="Machita K."/>
            <person name="Maehara T."/>
            <person name="Masukawa M."/>
            <person name="Mizubayashi T."/>
            <person name="Mukai Y."/>
            <person name="Nagasaki H."/>
            <person name="Nagata Y."/>
            <person name="Naito S."/>
            <person name="Nakashima M."/>
            <person name="Nakama Y."/>
            <person name="Nakamichi Y."/>
            <person name="Nakamura M."/>
            <person name="Meguro A."/>
            <person name="Negishi M."/>
            <person name="Ohta I."/>
            <person name="Ohta T."/>
            <person name="Okamoto M."/>
            <person name="Ono N."/>
            <person name="Saji S."/>
            <person name="Sakaguchi M."/>
            <person name="Sakai K."/>
            <person name="Shibata M."/>
            <person name="Shimokawa T."/>
            <person name="Song J."/>
            <person name="Takazaki Y."/>
            <person name="Terasawa K."/>
            <person name="Tsugane M."/>
            <person name="Tsuji K."/>
            <person name="Ueda S."/>
            <person name="Waki K."/>
            <person name="Yamagata H."/>
            <person name="Yamamoto M."/>
            <person name="Yamamoto S."/>
            <person name="Yamane H."/>
            <person name="Yoshiki S."/>
            <person name="Yoshihara R."/>
            <person name="Yukawa K."/>
            <person name="Zhong H."/>
            <person name="Yano M."/>
            <person name="Yuan Q."/>
            <person name="Ouyang S."/>
            <person name="Liu J."/>
            <person name="Jones K.M."/>
            <person name="Gansberger K."/>
            <person name="Moffat K."/>
            <person name="Hill J."/>
            <person name="Bera J."/>
            <person name="Fadrosh D."/>
            <person name="Jin S."/>
            <person name="Johri S."/>
            <person name="Kim M."/>
            <person name="Overton L."/>
            <person name="Reardon M."/>
            <person name="Tsitrin T."/>
            <person name="Vuong H."/>
            <person name="Weaver B."/>
            <person name="Ciecko A."/>
            <person name="Tallon L."/>
            <person name="Jackson J."/>
            <person name="Pai G."/>
            <person name="Aken S.V."/>
            <person name="Utterback T."/>
            <person name="Reidmuller S."/>
            <person name="Feldblyum T."/>
            <person name="Hsiao J."/>
            <person name="Zismann V."/>
            <person name="Iobst S."/>
            <person name="de Vazeille A.R."/>
            <person name="Buell C.R."/>
            <person name="Ying K."/>
            <person name="Li Y."/>
            <person name="Lu T."/>
            <person name="Huang Y."/>
            <person name="Zhao Q."/>
            <person name="Feng Q."/>
            <person name="Zhang L."/>
            <person name="Zhu J."/>
            <person name="Weng Q."/>
            <person name="Mu J."/>
            <person name="Lu Y."/>
            <person name="Fan D."/>
            <person name="Liu Y."/>
            <person name="Guan J."/>
            <person name="Zhang Y."/>
            <person name="Yu S."/>
            <person name="Liu X."/>
            <person name="Zhang Y."/>
            <person name="Hong G."/>
            <person name="Han B."/>
            <person name="Choisne N."/>
            <person name="Demange N."/>
            <person name="Orjeda G."/>
            <person name="Samain S."/>
            <person name="Cattolico L."/>
            <person name="Pelletier E."/>
            <person name="Couloux A."/>
            <person name="Segurens B."/>
            <person name="Wincker P."/>
            <person name="D'Hont A."/>
            <person name="Scarpelli C."/>
            <person name="Weissenbach J."/>
            <person name="Salanoubat M."/>
            <person name="Quetier F."/>
            <person name="Yu Y."/>
            <person name="Kim H.R."/>
            <person name="Rambo T."/>
            <person name="Currie J."/>
            <person name="Collura K."/>
            <person name="Luo M."/>
            <person name="Yang T."/>
            <person name="Ammiraju J.S.S."/>
            <person name="Engler F."/>
            <person name="Soderlund C."/>
            <person name="Wing R.A."/>
            <person name="Palmer L.E."/>
            <person name="de la Bastide M."/>
            <person name="Spiegel L."/>
            <person name="Nascimento L."/>
            <person name="Zutavern T."/>
            <person name="O'Shaughnessy A."/>
            <person name="Dike S."/>
            <person name="Dedhia N."/>
            <person name="Preston R."/>
            <person name="Balija V."/>
            <person name="McCombie W.R."/>
            <person name="Chow T."/>
            <person name="Chen H."/>
            <person name="Chung M."/>
            <person name="Chen C."/>
            <person name="Shaw J."/>
            <person name="Wu H."/>
            <person name="Hsiao K."/>
            <person name="Chao Y."/>
            <person name="Chu M."/>
            <person name="Cheng C."/>
            <person name="Hour A."/>
            <person name="Lee P."/>
            <person name="Lin S."/>
            <person name="Lin Y."/>
            <person name="Liou J."/>
            <person name="Liu S."/>
            <person name="Hsing Y."/>
            <person name="Raghuvanshi S."/>
            <person name="Mohanty A."/>
            <person name="Bharti A.K."/>
            <person name="Gaur A."/>
            <person name="Gupta V."/>
            <person name="Kumar D."/>
            <person name="Ravi V."/>
            <person name="Vij S."/>
            <person name="Kapur A."/>
            <person name="Khurana P."/>
            <person name="Khurana P."/>
            <person name="Khurana J.P."/>
            <person name="Tyagi A.K."/>
            <person name="Gaikwad K."/>
            <person name="Singh A."/>
            <person name="Dalal V."/>
            <person name="Srivastava S."/>
            <person name="Dixit A."/>
            <person name="Pal A.K."/>
            <person name="Ghazi I.A."/>
            <person name="Yadav M."/>
            <person name="Pandit A."/>
            <person name="Bhargava A."/>
            <person name="Sureshbabu K."/>
            <person name="Batra K."/>
            <person name="Sharma T.R."/>
            <person name="Mohapatra T."/>
            <person name="Singh N.K."/>
            <person name="Messing J."/>
            <person name="Nelson A.B."/>
            <person name="Fuks G."/>
            <person name="Kavchok S."/>
            <person name="Keizer G."/>
            <person name="Linton E."/>
            <person name="Llaca V."/>
            <person name="Song R."/>
            <person name="Tanyolac B."/>
            <person name="Young S."/>
            <person name="Ho-Il K."/>
            <person name="Hahn J.H."/>
            <person name="Sangsakoo G."/>
            <person name="Vanavichit A."/>
            <person name="de Mattos Luiz.A.T."/>
            <person name="Zimmer P.D."/>
            <person name="Malone G."/>
            <person name="Dellagostin O."/>
            <person name="de Oliveira A.C."/>
            <person name="Bevan M."/>
            <person name="Bancroft I."/>
            <person name="Minx P."/>
            <person name="Cordum H."/>
            <person name="Wilson R."/>
            <person name="Cheng Z."/>
            <person name="Jin W."/>
            <person name="Jiang J."/>
            <person name="Leong S.A."/>
            <person name="Iwama H."/>
            <person name="Gojobori T."/>
            <person name="Itoh T."/>
            <person name="Niimura Y."/>
            <person name="Fujii Y."/>
            <person name="Habara T."/>
            <person name="Sakai H."/>
            <person name="Sato Y."/>
            <person name="Wilson G."/>
            <person name="Kumar K."/>
            <person name="McCouch S."/>
            <person name="Juretic N."/>
            <person name="Hoen D."/>
            <person name="Wright S."/>
            <person name="Bruskiewich R."/>
            <person name="Bureau T."/>
            <person name="Miyao A."/>
            <person name="Hirochika H."/>
            <person name="Nishikawa T."/>
            <person name="Kadowaki K."/>
            <person name="Sugiura M."/>
            <person name="Burr B."/>
            <person name="Sasaki T."/>
        </authorList>
    </citation>
    <scope>NUCLEOTIDE SEQUENCE [LARGE SCALE GENOMIC DNA]</scope>
    <source>
        <strain evidence="3">cv. Nipponbare</strain>
    </source>
</reference>
<reference evidence="2" key="2">
    <citation type="submission" date="2002-10" db="EMBL/GenBank/DDBJ databases">
        <title>Oryza sativa nipponbare(GA3) genomic DNA, chromosome 9, BAC clone:OSJNBa0013F08.</title>
        <authorList>
            <person name="Sasaki T."/>
            <person name="Matsumoto T."/>
            <person name="Katayose Y."/>
        </authorList>
    </citation>
    <scope>NUCLEOTIDE SEQUENCE</scope>
</reference>
<name>Q6K2I0_ORYSJ</name>
<evidence type="ECO:0000313" key="2">
    <source>
        <dbReference type="EMBL" id="BAD23636.1"/>
    </source>
</evidence>
<dbReference type="EMBL" id="AP005836">
    <property type="protein sequence ID" value="BAD23636.1"/>
    <property type="molecule type" value="Genomic_DNA"/>
</dbReference>
<organism evidence="2 3">
    <name type="scientific">Oryza sativa subsp. japonica</name>
    <name type="common">Rice</name>
    <dbReference type="NCBI Taxonomy" id="39947"/>
    <lineage>
        <taxon>Eukaryota</taxon>
        <taxon>Viridiplantae</taxon>
        <taxon>Streptophyta</taxon>
        <taxon>Embryophyta</taxon>
        <taxon>Tracheophyta</taxon>
        <taxon>Spermatophyta</taxon>
        <taxon>Magnoliopsida</taxon>
        <taxon>Liliopsida</taxon>
        <taxon>Poales</taxon>
        <taxon>Poaceae</taxon>
        <taxon>BOP clade</taxon>
        <taxon>Oryzoideae</taxon>
        <taxon>Oryzeae</taxon>
        <taxon>Oryzinae</taxon>
        <taxon>Oryza</taxon>
        <taxon>Oryza sativa</taxon>
    </lineage>
</organism>
<sequence length="75" mass="7601">MSCSVESAEADGFGSERAGRGVDVASSLRVATAAGCSLLPRHGASETQANIGAPAFRLAATKPRCGVCSDDYVQI</sequence>
<reference evidence="1" key="1">
    <citation type="submission" date="2002-07" db="EMBL/GenBank/DDBJ databases">
        <title>Oryza sativa nipponbare(GA3) genomic DNA, chromosome 9, PAC clone:P0711F01.</title>
        <authorList>
            <person name="Sasaki T."/>
            <person name="Matsumoto T."/>
            <person name="Katayose Y."/>
        </authorList>
    </citation>
    <scope>NUCLEOTIDE SEQUENCE</scope>
</reference>
<dbReference type="Proteomes" id="UP000000763">
    <property type="component" value="Chromosome 9"/>
</dbReference>
<evidence type="ECO:0000313" key="1">
    <source>
        <dbReference type="EMBL" id="BAD23309.1"/>
    </source>
</evidence>
<dbReference type="AlphaFoldDB" id="Q6K2I0"/>
<gene>
    <name evidence="2" type="ORF">OSJNBa0013F08.26</name>
    <name evidence="1" type="ORF">P0711F01.6</name>
</gene>
<evidence type="ECO:0000313" key="3">
    <source>
        <dbReference type="Proteomes" id="UP000000763"/>
    </source>
</evidence>